<feature type="domain" description="SH3" evidence="4">
    <location>
        <begin position="729"/>
        <end position="789"/>
    </location>
</feature>
<dbReference type="SUPFAM" id="SSF50044">
    <property type="entry name" value="SH3-domain"/>
    <property type="match status" value="1"/>
</dbReference>
<feature type="domain" description="DH" evidence="5">
    <location>
        <begin position="925"/>
        <end position="1168"/>
    </location>
</feature>
<feature type="region of interest" description="Disordered" evidence="3">
    <location>
        <begin position="476"/>
        <end position="498"/>
    </location>
</feature>
<dbReference type="Gene3D" id="1.20.900.10">
    <property type="entry name" value="Dbl homology (DH) domain"/>
    <property type="match status" value="1"/>
</dbReference>
<feature type="region of interest" description="Disordered" evidence="3">
    <location>
        <begin position="343"/>
        <end position="387"/>
    </location>
</feature>
<dbReference type="Gene3D" id="2.30.29.30">
    <property type="entry name" value="Pleckstrin-homology domain (PH domain)/Phosphotyrosine-binding domain (PTB)"/>
    <property type="match status" value="1"/>
</dbReference>
<dbReference type="eggNOG" id="KOG3522">
    <property type="taxonomic scope" value="Eukaryota"/>
</dbReference>
<dbReference type="InterPro" id="IPR036028">
    <property type="entry name" value="SH3-like_dom_sf"/>
</dbReference>
<dbReference type="InterPro" id="IPR001452">
    <property type="entry name" value="SH3_domain"/>
</dbReference>
<feature type="compositionally biased region" description="Polar residues" evidence="3">
    <location>
        <begin position="357"/>
        <end position="369"/>
    </location>
</feature>
<feature type="region of interest" description="Disordered" evidence="3">
    <location>
        <begin position="171"/>
        <end position="197"/>
    </location>
</feature>
<dbReference type="Pfam" id="PF00018">
    <property type="entry name" value="SH3_1"/>
    <property type="match status" value="1"/>
</dbReference>
<dbReference type="Pfam" id="PF00621">
    <property type="entry name" value="RhoGEF"/>
    <property type="match status" value="2"/>
</dbReference>
<evidence type="ECO:0000256" key="1">
    <source>
        <dbReference type="ARBA" id="ARBA00022443"/>
    </source>
</evidence>
<feature type="region of interest" description="Disordered" evidence="3">
    <location>
        <begin position="786"/>
        <end position="867"/>
    </location>
</feature>
<feature type="compositionally biased region" description="Basic and acidic residues" evidence="3">
    <location>
        <begin position="827"/>
        <end position="867"/>
    </location>
</feature>
<dbReference type="SMART" id="SM00326">
    <property type="entry name" value="SH3"/>
    <property type="match status" value="1"/>
</dbReference>
<dbReference type="GO" id="GO:0005737">
    <property type="term" value="C:cytoplasm"/>
    <property type="evidence" value="ECO:0007669"/>
    <property type="project" value="TreeGrafter"/>
</dbReference>
<dbReference type="SMART" id="SM00325">
    <property type="entry name" value="RhoGEF"/>
    <property type="match status" value="1"/>
</dbReference>
<dbReference type="InterPro" id="IPR051092">
    <property type="entry name" value="FYVE_RhoGEF_PH"/>
</dbReference>
<feature type="region of interest" description="Disordered" evidence="3">
    <location>
        <begin position="448"/>
        <end position="467"/>
    </location>
</feature>
<protein>
    <recommendedName>
        <fullName evidence="8">DH domain-containing protein</fullName>
    </recommendedName>
</protein>
<dbReference type="PhylomeDB" id="A0A0D2VNH2"/>
<feature type="region of interest" description="Disordered" evidence="3">
    <location>
        <begin position="692"/>
        <end position="712"/>
    </location>
</feature>
<dbReference type="CDD" id="cd00174">
    <property type="entry name" value="SH3"/>
    <property type="match status" value="1"/>
</dbReference>
<dbReference type="OrthoDB" id="10255964at2759"/>
<feature type="compositionally biased region" description="Low complexity" evidence="3">
    <location>
        <begin position="370"/>
        <end position="382"/>
    </location>
</feature>
<feature type="region of interest" description="Disordered" evidence="3">
    <location>
        <begin position="1"/>
        <end position="27"/>
    </location>
</feature>
<dbReference type="Gene3D" id="2.30.30.40">
    <property type="entry name" value="SH3 Domains"/>
    <property type="match status" value="1"/>
</dbReference>
<keyword evidence="1 2" id="KW-0728">SH3 domain</keyword>
<organism evidence="6 7">
    <name type="scientific">Capsaspora owczarzaki (strain ATCC 30864)</name>
    <dbReference type="NCBI Taxonomy" id="595528"/>
    <lineage>
        <taxon>Eukaryota</taxon>
        <taxon>Filasterea</taxon>
        <taxon>Capsaspora</taxon>
    </lineage>
</organism>
<dbReference type="STRING" id="595528.A0A0D2VNH2"/>
<dbReference type="PROSITE" id="PS50002">
    <property type="entry name" value="SH3"/>
    <property type="match status" value="1"/>
</dbReference>
<dbReference type="InterPro" id="IPR011993">
    <property type="entry name" value="PH-like_dom_sf"/>
</dbReference>
<dbReference type="GO" id="GO:0005085">
    <property type="term" value="F:guanyl-nucleotide exchange factor activity"/>
    <property type="evidence" value="ECO:0007669"/>
    <property type="project" value="InterPro"/>
</dbReference>
<feature type="compositionally biased region" description="Low complexity" evidence="3">
    <location>
        <begin position="1302"/>
        <end position="1314"/>
    </location>
</feature>
<feature type="region of interest" description="Disordered" evidence="3">
    <location>
        <begin position="525"/>
        <end position="557"/>
    </location>
</feature>
<evidence type="ECO:0000259" key="4">
    <source>
        <dbReference type="PROSITE" id="PS50002"/>
    </source>
</evidence>
<feature type="compositionally biased region" description="Low complexity" evidence="3">
    <location>
        <begin position="547"/>
        <end position="557"/>
    </location>
</feature>
<dbReference type="InterPro" id="IPR035899">
    <property type="entry name" value="DBL_dom_sf"/>
</dbReference>
<feature type="region of interest" description="Disordered" evidence="3">
    <location>
        <begin position="262"/>
        <end position="299"/>
    </location>
</feature>
<accession>A0A0D2VNH2</accession>
<dbReference type="PROSITE" id="PS50010">
    <property type="entry name" value="DH_2"/>
    <property type="match status" value="1"/>
</dbReference>
<dbReference type="SUPFAM" id="SSF48065">
    <property type="entry name" value="DBL homology domain (DH-domain)"/>
    <property type="match status" value="1"/>
</dbReference>
<feature type="compositionally biased region" description="Polar residues" evidence="3">
    <location>
        <begin position="532"/>
        <end position="543"/>
    </location>
</feature>
<evidence type="ECO:0000256" key="2">
    <source>
        <dbReference type="PROSITE-ProRule" id="PRU00192"/>
    </source>
</evidence>
<sequence>MRRSQDPSKQSAWCAADLDSSSAPKPPWSVIAEGPSLLASLISVAQSAQFDREASDARRQQVLVDELMAEGLQRREAAHESLTQSGSFEQLTSTVRPLPAGHKPAPLSGLSARTASGLPSTAGSSSSSMQSWGGSFDSNAIPRPASTSALASLPSQRSLGDMSTAGVVVGSDARARPRPAVTPPTSASLVTSPSAVPRRNPQQLLSLMTGTAAPTFGGAPVFFPNGQSSESSTAFKPLAQQSSALSDPSLNTLSATWGMQQPQPAIIPPVPSASSDAAHHHPASSDFRKRSSSAFVPRHSARNDPTVVVLPPDASETLNRRISLNLDQVAPQLHDITHHVGAANREPPQQFPRLSGNLRSASTESVSTLPSSATTGSNPSSSQTTVKAHTVKWTDEFVAELADHLSHAAPRQIAAPVQAAPVQSDAQHTSAFAGPRAVQSDLLAPVELPRVPPRLPPVRPSSGSPRRKLSLLVGVTHSSDDPNSVPRAASPFSSPWHSPRVSVDQAFGPFPVLLRPIVLHSDVPASSVHDGPSQTTADASSELHSVAAPAEAPAAAASEAPNVILVPPPVAPRYTILNPPPVPARKQILADFHRHASTTEESMMTSPARKSRTVGHGRDRSRPSLGSMFSDVAAHGPATSTRVLPHVAARAGIHAISSTVSFEADKVSNAPIKHPVDEPAVVEPPTVPLVTTRRSSAGDVSEHASGADSRAATDSLELSGLGGQPEPESKVQHGRVLYDYLASRRFDMAIEKGQILEILTEENDGWWLVRTEQGEEGYVPGSYVERLPATPVEDPSGPLEESNSAASGHTLTDDFTVTPADEQPASDVHDHHDHDDLDQHHFDHDHDSDHEHDHDHDHDSDHDHAPDLDAAEKAPVAVATPTKRRHMRTPSHLSRLSVLTRRNSTLSIASSSSTAPSNASHGSHKRFLAAREVFETEQSYIDGLECMVRVYREPLLADCKVLPKNELLAFFPGDIDALLRHHRCLLAILAKRIENWTDSVCFGDIFTGTTVDFFAQQYVPYCVQYPTAADKLHQTLKQNERFRAQVRERDKHRNGFVAQLHEARRSAWMERFEAMHDAAKREGVEPSTTAAILASLIESADAALDKQKGQSATLSIDALLLTPIQRMPRYCLLIQTVLKYTPSSHPDSFHLAHALDRLRRLTDYVNECKRDMENAARLAQMSHLIKRIPKDFYSPTRRLVRESDVMVYHGSGVGWEKGRLFMLNDALLFTTNRLHPGRRIDFAALKFADLLLFSEVRMERQSDPGHTQLGVLEREVPRDASAAAAAASAAAFLRASVVSSDSSTSSTRSVSSASPDAAARPTPPQSAGSGHAFAIDASLRTLIFSTSVSTVQVCFETMDEMESWLSDAQALQADFKFKLRFASTREQQLVDL</sequence>
<feature type="region of interest" description="Disordered" evidence="3">
    <location>
        <begin position="96"/>
        <end position="140"/>
    </location>
</feature>
<feature type="compositionally biased region" description="Low complexity" evidence="3">
    <location>
        <begin position="116"/>
        <end position="140"/>
    </location>
</feature>
<proteinExistence type="predicted"/>
<dbReference type="InterPro" id="IPR000219">
    <property type="entry name" value="DH_dom"/>
</dbReference>
<dbReference type="eggNOG" id="KOG2398">
    <property type="taxonomic scope" value="Eukaryota"/>
</dbReference>
<feature type="region of interest" description="Disordered" evidence="3">
    <location>
        <begin position="597"/>
        <end position="624"/>
    </location>
</feature>
<feature type="region of interest" description="Disordered" evidence="3">
    <location>
        <begin position="221"/>
        <end position="243"/>
    </location>
</feature>
<reference evidence="7" key="1">
    <citation type="submission" date="2011-02" db="EMBL/GenBank/DDBJ databases">
        <title>The Genome Sequence of Capsaspora owczarzaki ATCC 30864.</title>
        <authorList>
            <person name="Russ C."/>
            <person name="Cuomo C."/>
            <person name="Burger G."/>
            <person name="Gray M.W."/>
            <person name="Holland P.W.H."/>
            <person name="King N."/>
            <person name="Lang F.B.F."/>
            <person name="Roger A.J."/>
            <person name="Ruiz-Trillo I."/>
            <person name="Young S.K."/>
            <person name="Zeng Q."/>
            <person name="Gargeya S."/>
            <person name="Alvarado L."/>
            <person name="Berlin A."/>
            <person name="Chapman S.B."/>
            <person name="Chen Z."/>
            <person name="Freedman E."/>
            <person name="Gellesch M."/>
            <person name="Goldberg J."/>
            <person name="Griggs A."/>
            <person name="Gujja S."/>
            <person name="Heilman E."/>
            <person name="Heiman D."/>
            <person name="Howarth C."/>
            <person name="Mehta T."/>
            <person name="Neiman D."/>
            <person name="Pearson M."/>
            <person name="Roberts A."/>
            <person name="Saif S."/>
            <person name="Shea T."/>
            <person name="Shenoy N."/>
            <person name="Sisk P."/>
            <person name="Stolte C."/>
            <person name="Sykes S."/>
            <person name="White J."/>
            <person name="Yandava C."/>
            <person name="Haas B."/>
            <person name="Nusbaum C."/>
            <person name="Birren B."/>
        </authorList>
    </citation>
    <scope>NUCLEOTIDE SEQUENCE</scope>
    <source>
        <strain evidence="7">ATCC 30864</strain>
    </source>
</reference>
<feature type="compositionally biased region" description="Polar residues" evidence="3">
    <location>
        <begin position="225"/>
        <end position="243"/>
    </location>
</feature>
<evidence type="ECO:0000313" key="7">
    <source>
        <dbReference type="Proteomes" id="UP000008743"/>
    </source>
</evidence>
<dbReference type="InParanoid" id="A0A0D2VNH2"/>
<evidence type="ECO:0008006" key="8">
    <source>
        <dbReference type="Google" id="ProtNLM"/>
    </source>
</evidence>
<feature type="compositionally biased region" description="Polar residues" evidence="3">
    <location>
        <begin position="801"/>
        <end position="815"/>
    </location>
</feature>
<dbReference type="PANTHER" id="PTHR12673:SF159">
    <property type="entry name" value="LD03170P"/>
    <property type="match status" value="1"/>
</dbReference>
<dbReference type="PANTHER" id="PTHR12673">
    <property type="entry name" value="FACIOGENITAL DYSPLASIA PROTEIN"/>
    <property type="match status" value="1"/>
</dbReference>
<name>A0A0D2VNH2_CAPO3</name>
<evidence type="ECO:0000313" key="6">
    <source>
        <dbReference type="EMBL" id="KJE91867.1"/>
    </source>
</evidence>
<dbReference type="Proteomes" id="UP000008743">
    <property type="component" value="Unassembled WGS sequence"/>
</dbReference>
<feature type="compositionally biased region" description="Pro residues" evidence="3">
    <location>
        <begin position="450"/>
        <end position="459"/>
    </location>
</feature>
<feature type="region of interest" description="Disordered" evidence="3">
    <location>
        <begin position="1302"/>
        <end position="1330"/>
    </location>
</feature>
<evidence type="ECO:0000256" key="3">
    <source>
        <dbReference type="SAM" id="MobiDB-lite"/>
    </source>
</evidence>
<dbReference type="RefSeq" id="XP_004363774.1">
    <property type="nucleotide sequence ID" value="XM_004363717.1"/>
</dbReference>
<dbReference type="EMBL" id="KE346363">
    <property type="protein sequence ID" value="KJE91867.1"/>
    <property type="molecule type" value="Genomic_DNA"/>
</dbReference>
<keyword evidence="7" id="KW-1185">Reference proteome</keyword>
<gene>
    <name evidence="6" type="ORF">CAOG_002935</name>
</gene>
<evidence type="ECO:0000259" key="5">
    <source>
        <dbReference type="PROSITE" id="PS50010"/>
    </source>
</evidence>
<dbReference type="CDD" id="cd00160">
    <property type="entry name" value="RhoGEF"/>
    <property type="match status" value="1"/>
</dbReference>
<dbReference type="OMA" id="TEENDGW"/>